<organism evidence="9 10">
    <name type="scientific">Siminovitchia fordii</name>
    <dbReference type="NCBI Taxonomy" id="254759"/>
    <lineage>
        <taxon>Bacteria</taxon>
        <taxon>Bacillati</taxon>
        <taxon>Bacillota</taxon>
        <taxon>Bacilli</taxon>
        <taxon>Bacillales</taxon>
        <taxon>Bacillaceae</taxon>
        <taxon>Siminovitchia</taxon>
    </lineage>
</organism>
<dbReference type="InterPro" id="IPR035906">
    <property type="entry name" value="MetI-like_sf"/>
</dbReference>
<accession>A0ABQ4K1D9</accession>
<evidence type="ECO:0000256" key="1">
    <source>
        <dbReference type="ARBA" id="ARBA00004651"/>
    </source>
</evidence>
<dbReference type="PANTHER" id="PTHR30614:SF46">
    <property type="entry name" value="ABC TRANSPORTER MEMBRANE SPANNING PERMEASE-GLUTAMINE TRANSPORT"/>
    <property type="match status" value="1"/>
</dbReference>
<protein>
    <submittedName>
        <fullName evidence="9">Cystine transporter permease</fullName>
    </submittedName>
</protein>
<dbReference type="EMBL" id="BOQT01000002">
    <property type="protein sequence ID" value="GIN19570.1"/>
    <property type="molecule type" value="Genomic_DNA"/>
</dbReference>
<feature type="domain" description="ABC transmembrane type-1" evidence="8">
    <location>
        <begin position="18"/>
        <end position="205"/>
    </location>
</feature>
<dbReference type="InterPro" id="IPR000515">
    <property type="entry name" value="MetI-like"/>
</dbReference>
<dbReference type="InterPro" id="IPR010065">
    <property type="entry name" value="AA_ABC_transptr_permease_3TM"/>
</dbReference>
<evidence type="ECO:0000256" key="2">
    <source>
        <dbReference type="ARBA" id="ARBA00022448"/>
    </source>
</evidence>
<evidence type="ECO:0000256" key="4">
    <source>
        <dbReference type="ARBA" id="ARBA00022692"/>
    </source>
</evidence>
<comment type="similarity">
    <text evidence="7">Belongs to the binding-protein-dependent transport system permease family.</text>
</comment>
<proteinExistence type="inferred from homology"/>
<dbReference type="Proteomes" id="UP000680279">
    <property type="component" value="Unassembled WGS sequence"/>
</dbReference>
<keyword evidence="6 7" id="KW-0472">Membrane</keyword>
<dbReference type="InterPro" id="IPR043429">
    <property type="entry name" value="ArtM/GltK/GlnP/TcyL/YhdX-like"/>
</dbReference>
<feature type="transmembrane region" description="Helical" evidence="7">
    <location>
        <begin position="56"/>
        <end position="77"/>
    </location>
</feature>
<evidence type="ECO:0000313" key="10">
    <source>
        <dbReference type="Proteomes" id="UP000680279"/>
    </source>
</evidence>
<evidence type="ECO:0000313" key="9">
    <source>
        <dbReference type="EMBL" id="GIN19570.1"/>
    </source>
</evidence>
<reference evidence="9 10" key="1">
    <citation type="submission" date="2021-03" db="EMBL/GenBank/DDBJ databases">
        <title>Antimicrobial resistance genes in bacteria isolated from Japanese honey, and their potential for conferring macrolide and lincosamide resistance in the American foulbrood pathogen Paenibacillus larvae.</title>
        <authorList>
            <person name="Okamoto M."/>
            <person name="Kumagai M."/>
            <person name="Kanamori H."/>
            <person name="Takamatsu D."/>
        </authorList>
    </citation>
    <scope>NUCLEOTIDE SEQUENCE [LARGE SCALE GENOMIC DNA]</scope>
    <source>
        <strain evidence="9 10">J1TS3</strain>
    </source>
</reference>
<dbReference type="PANTHER" id="PTHR30614">
    <property type="entry name" value="MEMBRANE COMPONENT OF AMINO ACID ABC TRANSPORTER"/>
    <property type="match status" value="1"/>
</dbReference>
<keyword evidence="4 7" id="KW-0812">Transmembrane</keyword>
<dbReference type="SUPFAM" id="SSF161098">
    <property type="entry name" value="MetI-like"/>
    <property type="match status" value="1"/>
</dbReference>
<dbReference type="NCBIfam" id="TIGR01726">
    <property type="entry name" value="HEQRo_perm_3TM"/>
    <property type="match status" value="1"/>
</dbReference>
<comment type="subcellular location">
    <subcellularLocation>
        <location evidence="1 7">Cell membrane</location>
        <topology evidence="1 7">Multi-pass membrane protein</topology>
    </subcellularLocation>
</comment>
<feature type="transmembrane region" description="Helical" evidence="7">
    <location>
        <begin position="20"/>
        <end position="44"/>
    </location>
</feature>
<keyword evidence="2 7" id="KW-0813">Transport</keyword>
<keyword evidence="3" id="KW-1003">Cell membrane</keyword>
<dbReference type="CDD" id="cd06261">
    <property type="entry name" value="TM_PBP2"/>
    <property type="match status" value="1"/>
</dbReference>
<evidence type="ECO:0000256" key="5">
    <source>
        <dbReference type="ARBA" id="ARBA00022989"/>
    </source>
</evidence>
<dbReference type="PROSITE" id="PS50928">
    <property type="entry name" value="ABC_TM1"/>
    <property type="match status" value="1"/>
</dbReference>
<sequence length="221" mass="24490">MSFWDLFIQTIPGYMDAVLATVQITLVGLIIGLVIGLFFAFLKVSNIKILSIIADIYIYIIRGTPLIVQIFILYFGLVEIVDLGRLWAGGIALGVHNGAYVAEIFRGSIQSIDKGQTEAARSLGMPSWLAMRRVVLPQAFRRALPPLGNQLIIALKDSSLVAFIGFQDLFNRAQRLTSSTGLAMENYIIVGIYYLVLVLILTFLVNRLEHRLSKSERGAIS</sequence>
<evidence type="ECO:0000256" key="6">
    <source>
        <dbReference type="ARBA" id="ARBA00023136"/>
    </source>
</evidence>
<comment type="caution">
    <text evidence="9">The sequence shown here is derived from an EMBL/GenBank/DDBJ whole genome shotgun (WGS) entry which is preliminary data.</text>
</comment>
<gene>
    <name evidence="9" type="ORF">J1TS3_07040</name>
</gene>
<evidence type="ECO:0000256" key="3">
    <source>
        <dbReference type="ARBA" id="ARBA00022475"/>
    </source>
</evidence>
<evidence type="ECO:0000259" key="8">
    <source>
        <dbReference type="PROSITE" id="PS50928"/>
    </source>
</evidence>
<dbReference type="Pfam" id="PF00528">
    <property type="entry name" value="BPD_transp_1"/>
    <property type="match status" value="1"/>
</dbReference>
<keyword evidence="10" id="KW-1185">Reference proteome</keyword>
<dbReference type="Gene3D" id="1.10.3720.10">
    <property type="entry name" value="MetI-like"/>
    <property type="match status" value="1"/>
</dbReference>
<keyword evidence="5 7" id="KW-1133">Transmembrane helix</keyword>
<name>A0ABQ4K1D9_9BACI</name>
<evidence type="ECO:0000256" key="7">
    <source>
        <dbReference type="RuleBase" id="RU363032"/>
    </source>
</evidence>
<feature type="transmembrane region" description="Helical" evidence="7">
    <location>
        <begin position="187"/>
        <end position="205"/>
    </location>
</feature>